<dbReference type="InterPro" id="IPR021109">
    <property type="entry name" value="Peptidase_aspartic_dom_sf"/>
</dbReference>
<comment type="caution">
    <text evidence="1">The sequence shown here is derived from an EMBL/GenBank/DDBJ whole genome shotgun (WGS) entry which is preliminary data.</text>
</comment>
<evidence type="ECO:0008006" key="3">
    <source>
        <dbReference type="Google" id="ProtNLM"/>
    </source>
</evidence>
<reference evidence="1" key="1">
    <citation type="submission" date="2020-08" db="EMBL/GenBank/DDBJ databases">
        <title>Spodoptera exigua strain:BAW_Kor-Di-RS1 Genome sequencing and assembly.</title>
        <authorList>
            <person name="Kim J."/>
            <person name="Nam H.Y."/>
            <person name="Kwon M."/>
            <person name="Choi J.H."/>
            <person name="Cho S.R."/>
            <person name="Kim G.-H."/>
        </authorList>
    </citation>
    <scope>NUCLEOTIDE SEQUENCE</scope>
    <source>
        <strain evidence="1">BAW_Kor-Di-RS1</strain>
        <tissue evidence="1">Whole-body</tissue>
    </source>
</reference>
<gene>
    <name evidence="1" type="ORF">HW555_003366</name>
</gene>
<sequence length="435" mass="48930">MKGSKSKSIDVEEYTAQDLPSLRRKRTMSYNRLVKALEIGTVALSDSSKRDLFLSYYRDIKTIAHNFEHAHLIILDILDDPEDVDNKMQERFDDMYYQTLDFPVQHWDFVLVYHILSKIDPEVRQSLEEKYSDVEIPSFDQVKSFLRAKSEALIHCARGCDVSISTHPAATVLAASLDIKQTTQPYKCAYCDESHSITSCPTFLKKSVDERINVAHEKKWCYNCLKSSHQLKDCKSIFTCRTCKRKHHTLLHRERPQPQEPNPTVSALISKSHLNTTVLLATAIVQVRDASGRMQSFRALFDTGSQSNFITESAVKSLGFTPAKVDTKVSGLGEAMAPISGDVTCSVGTSTRVYYKLNMHVIKKICGDQPIAQLNTSGWSHIKSLTLADPGFDIPGPIDLLLAADVFVESILNQRIKGGYNQPTAFNSIYGWLLL</sequence>
<name>A0A835GN41_SPOEX</name>
<proteinExistence type="predicted"/>
<dbReference type="PANTHER" id="PTHR47331">
    <property type="entry name" value="PHD-TYPE DOMAIN-CONTAINING PROTEIN"/>
    <property type="match status" value="1"/>
</dbReference>
<dbReference type="PANTHER" id="PTHR47331:SF5">
    <property type="entry name" value="RIBONUCLEASE H"/>
    <property type="match status" value="1"/>
</dbReference>
<keyword evidence="2" id="KW-1185">Reference proteome</keyword>
<dbReference type="Pfam" id="PF13650">
    <property type="entry name" value="Asp_protease_2"/>
    <property type="match status" value="1"/>
</dbReference>
<organism evidence="1 2">
    <name type="scientific">Spodoptera exigua</name>
    <name type="common">Beet armyworm</name>
    <name type="synonym">Noctua fulgens</name>
    <dbReference type="NCBI Taxonomy" id="7107"/>
    <lineage>
        <taxon>Eukaryota</taxon>
        <taxon>Metazoa</taxon>
        <taxon>Ecdysozoa</taxon>
        <taxon>Arthropoda</taxon>
        <taxon>Hexapoda</taxon>
        <taxon>Insecta</taxon>
        <taxon>Pterygota</taxon>
        <taxon>Neoptera</taxon>
        <taxon>Endopterygota</taxon>
        <taxon>Lepidoptera</taxon>
        <taxon>Glossata</taxon>
        <taxon>Ditrysia</taxon>
        <taxon>Noctuoidea</taxon>
        <taxon>Noctuidae</taxon>
        <taxon>Amphipyrinae</taxon>
        <taxon>Spodoptera</taxon>
    </lineage>
</organism>
<evidence type="ECO:0000313" key="1">
    <source>
        <dbReference type="EMBL" id="KAF9420444.1"/>
    </source>
</evidence>
<protein>
    <recommendedName>
        <fullName evidence="3">Peptidase aspartic putative domain-containing protein</fullName>
    </recommendedName>
</protein>
<dbReference type="AlphaFoldDB" id="A0A835GN41"/>
<dbReference type="Gene3D" id="2.40.70.10">
    <property type="entry name" value="Acid Proteases"/>
    <property type="match status" value="1"/>
</dbReference>
<dbReference type="Proteomes" id="UP000648187">
    <property type="component" value="Unassembled WGS sequence"/>
</dbReference>
<feature type="non-terminal residue" evidence="1">
    <location>
        <position position="1"/>
    </location>
</feature>
<dbReference type="EMBL" id="JACKWZ010000032">
    <property type="protein sequence ID" value="KAF9420444.1"/>
    <property type="molecule type" value="Genomic_DNA"/>
</dbReference>
<accession>A0A835GN41</accession>
<evidence type="ECO:0000313" key="2">
    <source>
        <dbReference type="Proteomes" id="UP000648187"/>
    </source>
</evidence>